<sequence length="306" mass="33084">MNRTQVGITLPGLESSAGRVRGFVRDVLGAGHPLLDDVRTCVNEAFTNAVEHTASGRGGRVRVSVVDGGGVVVAEVVDDGAGGERPRLRDDPLAEDGRGMRIIDALALDWGVRADGDRSVVWMRFIGSADGTGRSYDRGMDLEPRLARPEDWPPLPGIEQSADAMFAPLGIVFPPGPMVIETMIEKRAEVLVAGDPPLGFAAVEEVDGAVHLEQISVHVDHVRKGIGGRLLKEVLRRAAEAGAPGVSLLTFRDVPWNGPWYAGHGFEELPQERWGPGLRAHWDAEVKAGLHELGPRLVMWRADRNF</sequence>
<evidence type="ECO:0000313" key="4">
    <source>
        <dbReference type="Proteomes" id="UP001501231"/>
    </source>
</evidence>
<organism evidence="3 4">
    <name type="scientific">Actinomadura vinacea</name>
    <dbReference type="NCBI Taxonomy" id="115336"/>
    <lineage>
        <taxon>Bacteria</taxon>
        <taxon>Bacillati</taxon>
        <taxon>Actinomycetota</taxon>
        <taxon>Actinomycetes</taxon>
        <taxon>Streptosporangiales</taxon>
        <taxon>Thermomonosporaceae</taxon>
        <taxon>Actinomadura</taxon>
    </lineage>
</organism>
<dbReference type="PANTHER" id="PTHR35526">
    <property type="entry name" value="ANTI-SIGMA-F FACTOR RSBW-RELATED"/>
    <property type="match status" value="1"/>
</dbReference>
<feature type="domain" description="N-acetyltransferase" evidence="2">
    <location>
        <begin position="142"/>
        <end position="285"/>
    </location>
</feature>
<dbReference type="CDD" id="cd04301">
    <property type="entry name" value="NAT_SF"/>
    <property type="match status" value="1"/>
</dbReference>
<keyword evidence="1" id="KW-0808">Transferase</keyword>
<dbReference type="Pfam" id="PF13508">
    <property type="entry name" value="Acetyltransf_7"/>
    <property type="match status" value="1"/>
</dbReference>
<keyword evidence="1" id="KW-0418">Kinase</keyword>
<dbReference type="InterPro" id="IPR036890">
    <property type="entry name" value="HATPase_C_sf"/>
</dbReference>
<dbReference type="SUPFAM" id="SSF55729">
    <property type="entry name" value="Acyl-CoA N-acyltransferases (Nat)"/>
    <property type="match status" value="1"/>
</dbReference>
<evidence type="ECO:0000313" key="3">
    <source>
        <dbReference type="EMBL" id="GAA2408457.1"/>
    </source>
</evidence>
<dbReference type="RefSeq" id="WP_344587971.1">
    <property type="nucleotide sequence ID" value="NZ_BAAARW010000005.1"/>
</dbReference>
<accession>A0ABP5VPD6</accession>
<dbReference type="Gene3D" id="3.30.565.10">
    <property type="entry name" value="Histidine kinase-like ATPase, C-terminal domain"/>
    <property type="match status" value="1"/>
</dbReference>
<dbReference type="InterPro" id="IPR003594">
    <property type="entry name" value="HATPase_dom"/>
</dbReference>
<dbReference type="PANTHER" id="PTHR35526:SF3">
    <property type="entry name" value="ANTI-SIGMA-F FACTOR RSBW"/>
    <property type="match status" value="1"/>
</dbReference>
<dbReference type="InterPro" id="IPR000182">
    <property type="entry name" value="GNAT_dom"/>
</dbReference>
<dbReference type="PROSITE" id="PS51186">
    <property type="entry name" value="GNAT"/>
    <property type="match status" value="1"/>
</dbReference>
<dbReference type="InterPro" id="IPR050267">
    <property type="entry name" value="Anti-sigma-factor_SerPK"/>
</dbReference>
<gene>
    <name evidence="3" type="ORF">GCM10010191_16250</name>
</gene>
<dbReference type="SUPFAM" id="SSF55874">
    <property type="entry name" value="ATPase domain of HSP90 chaperone/DNA topoisomerase II/histidine kinase"/>
    <property type="match status" value="1"/>
</dbReference>
<dbReference type="InterPro" id="IPR016181">
    <property type="entry name" value="Acyl_CoA_acyltransferase"/>
</dbReference>
<reference evidence="4" key="1">
    <citation type="journal article" date="2019" name="Int. J. Syst. Evol. Microbiol.">
        <title>The Global Catalogue of Microorganisms (GCM) 10K type strain sequencing project: providing services to taxonomists for standard genome sequencing and annotation.</title>
        <authorList>
            <consortium name="The Broad Institute Genomics Platform"/>
            <consortium name="The Broad Institute Genome Sequencing Center for Infectious Disease"/>
            <person name="Wu L."/>
            <person name="Ma J."/>
        </authorList>
    </citation>
    <scope>NUCLEOTIDE SEQUENCE [LARGE SCALE GENOMIC DNA]</scope>
    <source>
        <strain evidence="4">JCM 3325</strain>
    </source>
</reference>
<protein>
    <recommendedName>
        <fullName evidence="2">N-acetyltransferase domain-containing protein</fullName>
    </recommendedName>
</protein>
<evidence type="ECO:0000259" key="2">
    <source>
        <dbReference type="PROSITE" id="PS51186"/>
    </source>
</evidence>
<keyword evidence="4" id="KW-1185">Reference proteome</keyword>
<comment type="caution">
    <text evidence="3">The sequence shown here is derived from an EMBL/GenBank/DDBJ whole genome shotgun (WGS) entry which is preliminary data.</text>
</comment>
<dbReference type="Gene3D" id="3.40.630.30">
    <property type="match status" value="1"/>
</dbReference>
<keyword evidence="1" id="KW-0723">Serine/threonine-protein kinase</keyword>
<proteinExistence type="predicted"/>
<name>A0ABP5VPD6_9ACTN</name>
<dbReference type="CDD" id="cd16936">
    <property type="entry name" value="HATPase_RsbW-like"/>
    <property type="match status" value="1"/>
</dbReference>
<dbReference type="Pfam" id="PF13581">
    <property type="entry name" value="HATPase_c_2"/>
    <property type="match status" value="1"/>
</dbReference>
<dbReference type="Proteomes" id="UP001501231">
    <property type="component" value="Unassembled WGS sequence"/>
</dbReference>
<evidence type="ECO:0000256" key="1">
    <source>
        <dbReference type="ARBA" id="ARBA00022527"/>
    </source>
</evidence>
<dbReference type="EMBL" id="BAAARW010000005">
    <property type="protein sequence ID" value="GAA2408457.1"/>
    <property type="molecule type" value="Genomic_DNA"/>
</dbReference>